<feature type="region of interest" description="Disordered" evidence="1">
    <location>
        <begin position="73"/>
        <end position="93"/>
    </location>
</feature>
<dbReference type="AlphaFoldDB" id="A0A652L5Y5"/>
<proteinExistence type="predicted"/>
<dbReference type="EMBL" id="RDBM01000034">
    <property type="protein sequence ID" value="TXS31207.1"/>
    <property type="molecule type" value="Genomic_DNA"/>
</dbReference>
<sequence>MLAFPFVRVGIPVCASGELLVSQISEAASMFEQRLTVHVRVGVLLAEAASALTYSVTFLLECFRADTSLTGGGDLIGARQEPTERGGAEEDAEPVVSLPLAVGVSERPVHPSRSVRRGLCPESGS</sequence>
<comment type="caution">
    <text evidence="2">The sequence shown here is derived from an EMBL/GenBank/DDBJ whole genome shotgun (WGS) entry which is preliminary data.</text>
</comment>
<evidence type="ECO:0000256" key="1">
    <source>
        <dbReference type="SAM" id="MobiDB-lite"/>
    </source>
</evidence>
<organism evidence="2">
    <name type="scientific">Streptomyces sp. gb1(2016)</name>
    <dbReference type="NCBI Taxonomy" id="1828321"/>
    <lineage>
        <taxon>Bacteria</taxon>
        <taxon>Bacillati</taxon>
        <taxon>Actinomycetota</taxon>
        <taxon>Actinomycetes</taxon>
        <taxon>Kitasatosporales</taxon>
        <taxon>Streptomycetaceae</taxon>
        <taxon>Streptomyces</taxon>
    </lineage>
</organism>
<protein>
    <submittedName>
        <fullName evidence="2">Uncharacterized protein</fullName>
    </submittedName>
</protein>
<dbReference type="RefSeq" id="WP_147983431.1">
    <property type="nucleotide sequence ID" value="NZ_RDBM01000034.1"/>
</dbReference>
<evidence type="ECO:0000313" key="2">
    <source>
        <dbReference type="EMBL" id="TXS31207.1"/>
    </source>
</evidence>
<name>A0A652L5Y5_9ACTN</name>
<reference evidence="2" key="1">
    <citation type="submission" date="2018-10" db="EMBL/GenBank/DDBJ databases">
        <authorList>
            <person name="Hariharan J."/>
            <person name="Choudoir M.J."/>
            <person name="Diebold P."/>
            <person name="Panke-Buisse K."/>
            <person name="Campbell A.N."/>
            <person name="Buckley D.H."/>
        </authorList>
    </citation>
    <scope>NUCLEOTIDE SEQUENCE</scope>
    <source>
        <strain evidence="2">Gb1</strain>
    </source>
</reference>
<gene>
    <name evidence="2" type="ORF">EAO74_10050</name>
</gene>
<accession>A0A652L5Y5</accession>